<feature type="non-terminal residue" evidence="1">
    <location>
        <position position="1"/>
    </location>
</feature>
<name>B7FK38_MEDTR</name>
<dbReference type="EMBL" id="BT052456">
    <property type="protein sequence ID" value="ACJ85123.1"/>
    <property type="molecule type" value="mRNA"/>
</dbReference>
<protein>
    <submittedName>
        <fullName evidence="1">Uncharacterized protein</fullName>
    </submittedName>
</protein>
<reference evidence="1" key="1">
    <citation type="submission" date="2008-12" db="EMBL/GenBank/DDBJ databases">
        <title>Medicago truncatula full length cdna cloning project.</title>
        <authorList>
            <person name="Moskal W."/>
            <person name="Chan A."/>
            <person name="Cheung F."/>
            <person name="Xiao Y."/>
            <person name="Town C.D."/>
        </authorList>
    </citation>
    <scope>NUCLEOTIDE SEQUENCE</scope>
</reference>
<proteinExistence type="evidence at transcript level"/>
<organism evidence="1">
    <name type="scientific">Medicago truncatula</name>
    <name type="common">Barrel medic</name>
    <name type="synonym">Medicago tribuloides</name>
    <dbReference type="NCBI Taxonomy" id="3880"/>
    <lineage>
        <taxon>Eukaryota</taxon>
        <taxon>Viridiplantae</taxon>
        <taxon>Streptophyta</taxon>
        <taxon>Embryophyta</taxon>
        <taxon>Tracheophyta</taxon>
        <taxon>Spermatophyta</taxon>
        <taxon>Magnoliopsida</taxon>
        <taxon>eudicotyledons</taxon>
        <taxon>Gunneridae</taxon>
        <taxon>Pentapetalae</taxon>
        <taxon>rosids</taxon>
        <taxon>fabids</taxon>
        <taxon>Fabales</taxon>
        <taxon>Fabaceae</taxon>
        <taxon>Papilionoideae</taxon>
        <taxon>50 kb inversion clade</taxon>
        <taxon>NPAAA clade</taxon>
        <taxon>Hologalegina</taxon>
        <taxon>IRL clade</taxon>
        <taxon>Trifolieae</taxon>
        <taxon>Medicago</taxon>
    </lineage>
</organism>
<accession>B7FK38</accession>
<dbReference type="AlphaFoldDB" id="B7FK38"/>
<sequence length="98" mass="11100">GSQKPHVFSSKSTKSLGLCNSNCTISHLTGHSVPQDKLLDETLRKYLLATFNPTSQVWVDVIGSQLEKEHNFLFRFKINPFEASSYSRVGCKRHFTNI</sequence>
<evidence type="ECO:0000313" key="1">
    <source>
        <dbReference type="EMBL" id="ACJ85123.1"/>
    </source>
</evidence>